<keyword evidence="6" id="KW-0493">Microtubule</keyword>
<feature type="compositionally biased region" description="Polar residues" evidence="11">
    <location>
        <begin position="270"/>
        <end position="283"/>
    </location>
</feature>
<proteinExistence type="inferred from homology"/>
<dbReference type="PANTHER" id="PTHR15012">
    <property type="entry name" value="APICAL PROTEIN/SHROOM-RELATED"/>
    <property type="match status" value="1"/>
</dbReference>
<evidence type="ECO:0000256" key="2">
    <source>
        <dbReference type="ARBA" id="ARBA00006469"/>
    </source>
</evidence>
<feature type="compositionally biased region" description="Polar residues" evidence="11">
    <location>
        <begin position="1658"/>
        <end position="1667"/>
    </location>
</feature>
<feature type="compositionally biased region" description="Low complexity" evidence="11">
    <location>
        <begin position="1274"/>
        <end position="1293"/>
    </location>
</feature>
<comment type="similarity">
    <text evidence="2">Belongs to the shroom family.</text>
</comment>
<keyword evidence="5" id="KW-0597">Phosphoprotein</keyword>
<dbReference type="Pfam" id="PF00595">
    <property type="entry name" value="PDZ"/>
    <property type="match status" value="1"/>
</dbReference>
<feature type="compositionally biased region" description="Polar residues" evidence="11">
    <location>
        <begin position="721"/>
        <end position="731"/>
    </location>
</feature>
<dbReference type="PROSITE" id="PS50106">
    <property type="entry name" value="PDZ"/>
    <property type="match status" value="1"/>
</dbReference>
<feature type="region of interest" description="Disordered" evidence="11">
    <location>
        <begin position="217"/>
        <end position="333"/>
    </location>
</feature>
<feature type="compositionally biased region" description="Polar residues" evidence="11">
    <location>
        <begin position="1728"/>
        <end position="1741"/>
    </location>
</feature>
<feature type="compositionally biased region" description="Basic and acidic residues" evidence="11">
    <location>
        <begin position="625"/>
        <end position="634"/>
    </location>
</feature>
<evidence type="ECO:0000256" key="9">
    <source>
        <dbReference type="PROSITE-ProRule" id="PRU00637"/>
    </source>
</evidence>
<dbReference type="CDD" id="cd06750">
    <property type="entry name" value="PDZ_shroom2_3_4-like"/>
    <property type="match status" value="1"/>
</dbReference>
<evidence type="ECO:0000256" key="7">
    <source>
        <dbReference type="ARBA" id="ARBA00023203"/>
    </source>
</evidence>
<evidence type="ECO:0000256" key="3">
    <source>
        <dbReference type="ARBA" id="ARBA00022473"/>
    </source>
</evidence>
<feature type="region of interest" description="Disordered" evidence="11">
    <location>
        <begin position="1272"/>
        <end position="1438"/>
    </location>
</feature>
<evidence type="ECO:0000256" key="4">
    <source>
        <dbReference type="ARBA" id="ARBA00022490"/>
    </source>
</evidence>
<dbReference type="GeneID" id="120831623"/>
<dbReference type="GO" id="GO:0005874">
    <property type="term" value="C:microtubule"/>
    <property type="evidence" value="ECO:0007669"/>
    <property type="project" value="UniProtKB-KW"/>
</dbReference>
<feature type="region of interest" description="Disordered" evidence="11">
    <location>
        <begin position="790"/>
        <end position="810"/>
    </location>
</feature>
<feature type="compositionally biased region" description="Pro residues" evidence="11">
    <location>
        <begin position="1031"/>
        <end position="1044"/>
    </location>
</feature>
<evidence type="ECO:0000313" key="15">
    <source>
        <dbReference type="Ensembl" id="ENSGACP00000030329.1"/>
    </source>
</evidence>
<keyword evidence="3" id="KW-0217">Developmental protein</keyword>
<dbReference type="SMART" id="SM00228">
    <property type="entry name" value="PDZ"/>
    <property type="match status" value="1"/>
</dbReference>
<feature type="compositionally biased region" description="Pro residues" evidence="11">
    <location>
        <begin position="118"/>
        <end position="137"/>
    </location>
</feature>
<feature type="coiled-coil region" evidence="10">
    <location>
        <begin position="1781"/>
        <end position="1808"/>
    </location>
</feature>
<dbReference type="InterPro" id="IPR014799">
    <property type="entry name" value="ASD2_dom"/>
</dbReference>
<feature type="compositionally biased region" description="Polar residues" evidence="11">
    <location>
        <begin position="589"/>
        <end position="604"/>
    </location>
</feature>
<feature type="compositionally biased region" description="Basic and acidic residues" evidence="11">
    <location>
        <begin position="563"/>
        <end position="584"/>
    </location>
</feature>
<keyword evidence="10" id="KW-0175">Coiled coil</keyword>
<evidence type="ECO:0000259" key="12">
    <source>
        <dbReference type="PROSITE" id="PS50106"/>
    </source>
</evidence>
<dbReference type="GO" id="GO:0016324">
    <property type="term" value="C:apical plasma membrane"/>
    <property type="evidence" value="ECO:0007669"/>
    <property type="project" value="TreeGrafter"/>
</dbReference>
<dbReference type="Ensembl" id="ENSGACT00000077787.1">
    <property type="protein sequence ID" value="ENSGACP00000030329.1"/>
    <property type="gene ID" value="ENSGACG00000018269.2"/>
</dbReference>
<dbReference type="Gene3D" id="6.10.250.3120">
    <property type="match status" value="1"/>
</dbReference>
<protein>
    <submittedName>
        <fullName evidence="15">Shroom family member 3</fullName>
    </submittedName>
</protein>
<feature type="domain" description="ASD2" evidence="14">
    <location>
        <begin position="1669"/>
        <end position="1954"/>
    </location>
</feature>
<feature type="compositionally biased region" description="Basic and acidic residues" evidence="11">
    <location>
        <begin position="853"/>
        <end position="863"/>
    </location>
</feature>
<dbReference type="Pfam" id="PF08688">
    <property type="entry name" value="ASD1"/>
    <property type="match status" value="1"/>
</dbReference>
<dbReference type="GeneTree" id="ENSGT00940000157778"/>
<feature type="region of interest" description="Disordered" evidence="11">
    <location>
        <begin position="1658"/>
        <end position="1682"/>
    </location>
</feature>
<dbReference type="FunFam" id="2.30.42.10:FF:000100">
    <property type="entry name" value="Shroom family member 2"/>
    <property type="match status" value="1"/>
</dbReference>
<accession>A0AAQ4NUE8</accession>
<feature type="compositionally biased region" description="Pro residues" evidence="11">
    <location>
        <begin position="509"/>
        <end position="522"/>
    </location>
</feature>
<evidence type="ECO:0000256" key="8">
    <source>
        <dbReference type="ARBA" id="ARBA00023212"/>
    </source>
</evidence>
<dbReference type="GO" id="GO:0005912">
    <property type="term" value="C:adherens junction"/>
    <property type="evidence" value="ECO:0007669"/>
    <property type="project" value="TreeGrafter"/>
</dbReference>
<dbReference type="PROSITE" id="PS51306">
    <property type="entry name" value="ASD1"/>
    <property type="match status" value="1"/>
</dbReference>
<evidence type="ECO:0000256" key="1">
    <source>
        <dbReference type="ARBA" id="ARBA00004245"/>
    </source>
</evidence>
<feature type="region of interest" description="Disordered" evidence="11">
    <location>
        <begin position="927"/>
        <end position="1047"/>
    </location>
</feature>
<reference evidence="15" key="2">
    <citation type="submission" date="2025-08" db="UniProtKB">
        <authorList>
            <consortium name="Ensembl"/>
        </authorList>
    </citation>
    <scope>IDENTIFICATION</scope>
</reference>
<feature type="compositionally biased region" description="Polar residues" evidence="11">
    <location>
        <begin position="1307"/>
        <end position="1323"/>
    </location>
</feature>
<feature type="compositionally biased region" description="Low complexity" evidence="11">
    <location>
        <begin position="1526"/>
        <end position="1546"/>
    </location>
</feature>
<dbReference type="Gene3D" id="2.30.42.10">
    <property type="match status" value="1"/>
</dbReference>
<feature type="compositionally biased region" description="Low complexity" evidence="11">
    <location>
        <begin position="293"/>
        <end position="302"/>
    </location>
</feature>
<dbReference type="InterPro" id="IPR001478">
    <property type="entry name" value="PDZ"/>
</dbReference>
<keyword evidence="4" id="KW-0963">Cytoplasm</keyword>
<feature type="region of interest" description="Disordered" evidence="11">
    <location>
        <begin position="1136"/>
        <end position="1159"/>
    </location>
</feature>
<dbReference type="Pfam" id="PF08687">
    <property type="entry name" value="ASD2"/>
    <property type="match status" value="1"/>
</dbReference>
<feature type="region of interest" description="Disordered" evidence="11">
    <location>
        <begin position="823"/>
        <end position="885"/>
    </location>
</feature>
<feature type="region of interest" description="Disordered" evidence="11">
    <location>
        <begin position="1451"/>
        <end position="1484"/>
    </location>
</feature>
<dbReference type="GO" id="GO:0007015">
    <property type="term" value="P:actin filament organization"/>
    <property type="evidence" value="ECO:0007669"/>
    <property type="project" value="TreeGrafter"/>
</dbReference>
<dbReference type="PROSITE" id="PS51307">
    <property type="entry name" value="ASD2"/>
    <property type="match status" value="1"/>
</dbReference>
<dbReference type="InterPro" id="IPR036034">
    <property type="entry name" value="PDZ_sf"/>
</dbReference>
<feature type="compositionally biased region" description="Polar residues" evidence="11">
    <location>
        <begin position="227"/>
        <end position="248"/>
    </location>
</feature>
<evidence type="ECO:0000313" key="16">
    <source>
        <dbReference type="Proteomes" id="UP000007635"/>
    </source>
</evidence>
<dbReference type="InterPro" id="IPR027685">
    <property type="entry name" value="Shroom_fam"/>
</dbReference>
<dbReference type="Proteomes" id="UP000007635">
    <property type="component" value="Chromosome XIV"/>
</dbReference>
<feature type="region of interest" description="Disordered" evidence="11">
    <location>
        <begin position="1623"/>
        <end position="1642"/>
    </location>
</feature>
<dbReference type="InterPro" id="IPR014800">
    <property type="entry name" value="ASD1_dom"/>
</dbReference>
<evidence type="ECO:0000256" key="10">
    <source>
        <dbReference type="SAM" id="Coils"/>
    </source>
</evidence>
<feature type="compositionally biased region" description="Basic and acidic residues" evidence="11">
    <location>
        <begin position="1335"/>
        <end position="1345"/>
    </location>
</feature>
<feature type="compositionally biased region" description="Low complexity" evidence="11">
    <location>
        <begin position="972"/>
        <end position="986"/>
    </location>
</feature>
<sequence>MENGVRAGGGGGGRVLVEARLQGGAPWGFTLQGGLEHGEPLIISKVEEGGKADRLEQPLLTGDQIIIINEVELSGFRQEAIALVKGSYKTLQLTVRREFDPGYMKEFDYSHSSLAARPPAPSSYPPPPSLTPPPPPQQKRQTPSSHHSRPCSGGGVQLRIKNRRSEPASRPHSWHSTKLGEGQQPPDQGGMDTMSSSWHHSYHASASTTDLSGGFDSGGNYLRKSPDQYSSRGSMESLDPPQSSQLHSGAQHHHPLGNHTHSGPHPAYSSCHQLSSGRSSNSMDHLHSKRDSAYSSFSTSSSIPEYLTSNPSFSPERSYSLETVPQRGGGAGEMQAADACYGRTGYDAQHELSSASGALPHSSDPRGGGSDRPGPGRDVQGSVGGVCYRGSGGGGAPVSNRHSVGPIWGLPASRSSYESLKGAPAPPRRSDSYTAIRNHDRPNSWSSLDHARSLRSLQKGSWHHSSGPVASNAAKGSYGAEGQLHTVIEKSPESSPTTKPRQGGGVPQPSSPTGPCSGPPDSGPHSGRLILPAGVNPVPRLEPHYAQVAGARQGPSSSAAHRAPADGGREEGAAERRRDGRMPADENGYQDNISLHPCSASTQLRPPGLQADRRQQEECVNMKTAGEESKDHTGTQRLPSHQGPHGHSFQGPHMHTSQRTNSHVFQEQKEDPHVAHIPSTAECRPLSSRRAETCTPLQARGDNSRSTEQASDYSEPMASSRLPQGQVSQSYPQPPALHPSACHPHPRHSSDSAAPQNPHWDHREWEKDRDHPLTRLEIALAEVQRCASPNSVISSSSHDNGGAGGQGPVRSLSVLEKVSCFERRERSGKQRSHSAAKAPDNIEKSRNSPCGADDLRNMLERSNSRTKAHRTMSYRGGNSEHMKYKNPADPIAALRRSISTFNLDESSESESRKDFPRIQDVQEMFGSMQDTSLNRSYRDSLKDAQTKVLRSTSFRRKDLSSSISPTPPGSPTPFSSSSSHQAPPVTSKHHSLEKIGPKTMPKPQGVVIPPPVTSLHTPKERHVVSQEARGPSPPALPTVPPVGPPALTRICGRRRLTVDQKKRSYSEPENMNEVGVTDAETAALFRRGGETSVADRRKMFELVASRFGGGALQNATSRPDLRQLQQDALAEYVERKRSVKKREKAGQRSGLRPHSAYLQAEDSSYTDTISLSSASSLMSLQDSGADRIFSSGERRLCSTLPPGADQRSLMSNVFYPGRVAIPRAPEHLSSGAPEPKAQILQDIKAEAGVGRAPGPDPPQRAAEPQLKPDLFLWRAGSPRGSGPPRGSGLSASAEDLLERFVKKGMTPQHQRSRSSPTVETLSQDFPAGDVFVSEPGRRSVDRPEDGGLFPPRYSQSSVDPVQPAGPSQVPTFSPRTLPSVPIPDAGPSHTPVPLRQRVRNSERPRTHSTSTLAASVGLPCPLSPPGSQDRGGAGWHTPERLSQADLDAITFPGTPQTATGDGDGCNTTSFEEGLETNTETGHSLSDAGVLEDLWTGRTLSLEQIEGYSGGNGRRILPTPNRKESRSTSSSSPPSSQPSTSHHLSSLRISESSFFGPADQQQPQESSTGLSQEDCDEVFLQNPPSLPLPIKETNVLEDFSPPPPLGLDQEAAVGSMEILNTSTTANRKSSLHSPPTSPSSYVHPSRVPVLLPSVKSPLSTVTASTTSGDLGLEYQPLPTREPTPEELRVETLARQLVMQDSSLVPLLETLGSKSTVELMEEIFPNSRLVGQSPRQHKGSSQLDCRIPDGVCGSGQSTAAGRGKETNLDEEEKDLSTRKLELCEALRSSMEALRREKEALCEEHRCHQALGANVDALVQERLKANERDKYSVFIGDLERIVNLLLSLCSRLSRIDRSLLALERGEQEDTAGEKESLRHKRSLLLGQTEDARELKENLDRRQRVVHAILSRHLAEAQLQDYRHLVSSKPSLMIRQRRVDDLMRRAEEQLARLAEGPTQELAEARVWAGGNPFSSPSSAQCPPPLLPSVVPGPAYSAKTTTVTSL</sequence>
<feature type="compositionally biased region" description="Low complexity" evidence="11">
    <location>
        <begin position="1630"/>
        <end position="1639"/>
    </location>
</feature>
<feature type="region of interest" description="Disordered" evidence="11">
    <location>
        <begin position="114"/>
        <end position="199"/>
    </location>
</feature>
<dbReference type="SUPFAM" id="SSF50156">
    <property type="entry name" value="PDZ domain-like"/>
    <property type="match status" value="1"/>
</dbReference>
<feature type="compositionally biased region" description="Polar residues" evidence="11">
    <location>
        <begin position="790"/>
        <end position="799"/>
    </location>
</feature>
<organism evidence="15 16">
    <name type="scientific">Gasterosteus aculeatus aculeatus</name>
    <name type="common">three-spined stickleback</name>
    <dbReference type="NCBI Taxonomy" id="481459"/>
    <lineage>
        <taxon>Eukaryota</taxon>
        <taxon>Metazoa</taxon>
        <taxon>Chordata</taxon>
        <taxon>Craniata</taxon>
        <taxon>Vertebrata</taxon>
        <taxon>Euteleostomi</taxon>
        <taxon>Actinopterygii</taxon>
        <taxon>Neopterygii</taxon>
        <taxon>Teleostei</taxon>
        <taxon>Neoteleostei</taxon>
        <taxon>Acanthomorphata</taxon>
        <taxon>Eupercaria</taxon>
        <taxon>Perciformes</taxon>
        <taxon>Cottioidei</taxon>
        <taxon>Gasterosteales</taxon>
        <taxon>Gasterosteidae</taxon>
        <taxon>Gasterosteus</taxon>
    </lineage>
</organism>
<feature type="region of interest" description="Disordered" evidence="11">
    <location>
        <begin position="351"/>
        <end position="763"/>
    </location>
</feature>
<reference evidence="15" key="3">
    <citation type="submission" date="2025-09" db="UniProtKB">
        <authorList>
            <consortium name="Ensembl"/>
        </authorList>
    </citation>
    <scope>IDENTIFICATION</scope>
</reference>
<feature type="compositionally biased region" description="Polar residues" evidence="11">
    <location>
        <begin position="307"/>
        <end position="323"/>
    </location>
</feature>
<feature type="region of interest" description="Disordered" evidence="11">
    <location>
        <begin position="1728"/>
        <end position="1771"/>
    </location>
</feature>
<evidence type="ECO:0000256" key="11">
    <source>
        <dbReference type="SAM" id="MobiDB-lite"/>
    </source>
</evidence>
<evidence type="ECO:0000256" key="6">
    <source>
        <dbReference type="ARBA" id="ARBA00022701"/>
    </source>
</evidence>
<reference evidence="15 16" key="1">
    <citation type="journal article" date="2021" name="G3 (Bethesda)">
        <title>Improved contiguity of the threespine stickleback genome using long-read sequencing.</title>
        <authorList>
            <person name="Nath S."/>
            <person name="Shaw D.E."/>
            <person name="White M.A."/>
        </authorList>
    </citation>
    <scope>NUCLEOTIDE SEQUENCE [LARGE SCALE GENOMIC DNA]</scope>
    <source>
        <strain evidence="15 16">Lake Benthic</strain>
    </source>
</reference>
<evidence type="ECO:0000259" key="13">
    <source>
        <dbReference type="PROSITE" id="PS51306"/>
    </source>
</evidence>
<feature type="compositionally biased region" description="Basic and acidic residues" evidence="11">
    <location>
        <begin position="936"/>
        <end position="945"/>
    </location>
</feature>
<keyword evidence="7 9" id="KW-0009">Actin-binding</keyword>
<dbReference type="GO" id="GO:0043296">
    <property type="term" value="C:apical junction complex"/>
    <property type="evidence" value="ECO:0007669"/>
    <property type="project" value="TreeGrafter"/>
</dbReference>
<feature type="compositionally biased region" description="Polar residues" evidence="11">
    <location>
        <begin position="655"/>
        <end position="665"/>
    </location>
</feature>
<name>A0AAQ4NUE8_GASAC</name>
<comment type="subcellular location">
    <subcellularLocation>
        <location evidence="1">Cytoplasm</location>
        <location evidence="1">Cytoskeleton</location>
    </subcellularLocation>
</comment>
<feature type="region of interest" description="Disordered" evidence="11">
    <location>
        <begin position="1505"/>
        <end position="1546"/>
    </location>
</feature>
<dbReference type="CTD" id="57619"/>
<feature type="domain" description="ASD1" evidence="13">
    <location>
        <begin position="941"/>
        <end position="1075"/>
    </location>
</feature>
<keyword evidence="8" id="KW-0206">Cytoskeleton</keyword>
<keyword evidence="16" id="KW-1185">Reference proteome</keyword>
<feature type="domain" description="PDZ" evidence="12">
    <location>
        <begin position="14"/>
        <end position="99"/>
    </location>
</feature>
<dbReference type="RefSeq" id="XP_040053122.1">
    <property type="nucleotide sequence ID" value="XM_040197188.1"/>
</dbReference>
<dbReference type="GO" id="GO:0051015">
    <property type="term" value="F:actin filament binding"/>
    <property type="evidence" value="ECO:0007669"/>
    <property type="project" value="InterPro"/>
</dbReference>
<feature type="region of interest" description="Disordered" evidence="11">
    <location>
        <begin position="1578"/>
        <end position="1603"/>
    </location>
</feature>
<dbReference type="GO" id="GO:0030864">
    <property type="term" value="C:cortical actin cytoskeleton"/>
    <property type="evidence" value="ECO:0007669"/>
    <property type="project" value="TreeGrafter"/>
</dbReference>
<evidence type="ECO:0000259" key="14">
    <source>
        <dbReference type="PROSITE" id="PS51307"/>
    </source>
</evidence>
<evidence type="ECO:0000256" key="5">
    <source>
        <dbReference type="ARBA" id="ARBA00022553"/>
    </source>
</evidence>
<dbReference type="PANTHER" id="PTHR15012:SF33">
    <property type="entry name" value="PROTEIN SHROOM3"/>
    <property type="match status" value="1"/>
</dbReference>
<feature type="compositionally biased region" description="Polar residues" evidence="11">
    <location>
        <begin position="1453"/>
        <end position="1483"/>
    </location>
</feature>